<feature type="transmembrane region" description="Helical" evidence="9">
    <location>
        <begin position="44"/>
        <end position="65"/>
    </location>
</feature>
<dbReference type="Gene3D" id="1.20.1560.10">
    <property type="entry name" value="ABC transporter type 1, transmembrane domain"/>
    <property type="match status" value="1"/>
</dbReference>
<accession>A0AAW9MV53</accession>
<keyword evidence="6 12" id="KW-0067">ATP-binding</keyword>
<evidence type="ECO:0000256" key="3">
    <source>
        <dbReference type="ARBA" id="ARBA00022475"/>
    </source>
</evidence>
<name>A0AAW9MV53_9FIRM</name>
<dbReference type="PROSITE" id="PS50929">
    <property type="entry name" value="ABC_TM1F"/>
    <property type="match status" value="1"/>
</dbReference>
<dbReference type="InterPro" id="IPR003439">
    <property type="entry name" value="ABC_transporter-like_ATP-bd"/>
</dbReference>
<evidence type="ECO:0000256" key="4">
    <source>
        <dbReference type="ARBA" id="ARBA00022692"/>
    </source>
</evidence>
<dbReference type="GO" id="GO:0016887">
    <property type="term" value="F:ATP hydrolysis activity"/>
    <property type="evidence" value="ECO:0007669"/>
    <property type="project" value="InterPro"/>
</dbReference>
<evidence type="ECO:0000256" key="7">
    <source>
        <dbReference type="ARBA" id="ARBA00022989"/>
    </source>
</evidence>
<dbReference type="InterPro" id="IPR039421">
    <property type="entry name" value="Type_1_exporter"/>
</dbReference>
<dbReference type="SMART" id="SM00382">
    <property type="entry name" value="AAA"/>
    <property type="match status" value="1"/>
</dbReference>
<evidence type="ECO:0000256" key="6">
    <source>
        <dbReference type="ARBA" id="ARBA00022840"/>
    </source>
</evidence>
<evidence type="ECO:0000259" key="10">
    <source>
        <dbReference type="PROSITE" id="PS50893"/>
    </source>
</evidence>
<evidence type="ECO:0000313" key="12">
    <source>
        <dbReference type="EMBL" id="MEB3428445.1"/>
    </source>
</evidence>
<dbReference type="Gene3D" id="3.40.50.300">
    <property type="entry name" value="P-loop containing nucleotide triphosphate hydrolases"/>
    <property type="match status" value="1"/>
</dbReference>
<keyword evidence="4 9" id="KW-0812">Transmembrane</keyword>
<dbReference type="GO" id="GO:0015421">
    <property type="term" value="F:ABC-type oligopeptide transporter activity"/>
    <property type="evidence" value="ECO:0007669"/>
    <property type="project" value="TreeGrafter"/>
</dbReference>
<dbReference type="PANTHER" id="PTHR43394">
    <property type="entry name" value="ATP-DEPENDENT PERMEASE MDL1, MITOCHONDRIAL"/>
    <property type="match status" value="1"/>
</dbReference>
<dbReference type="InterPro" id="IPR027417">
    <property type="entry name" value="P-loop_NTPase"/>
</dbReference>
<dbReference type="FunFam" id="3.40.50.300:FF:000221">
    <property type="entry name" value="Multidrug ABC transporter ATP-binding protein"/>
    <property type="match status" value="1"/>
</dbReference>
<evidence type="ECO:0000256" key="1">
    <source>
        <dbReference type="ARBA" id="ARBA00004651"/>
    </source>
</evidence>
<evidence type="ECO:0000313" key="13">
    <source>
        <dbReference type="Proteomes" id="UP001357733"/>
    </source>
</evidence>
<protein>
    <submittedName>
        <fullName evidence="12">ABC transporter ATP-binding protein</fullName>
    </submittedName>
</protein>
<dbReference type="InterPro" id="IPR036640">
    <property type="entry name" value="ABC1_TM_sf"/>
</dbReference>
<keyword evidence="2" id="KW-0813">Transport</keyword>
<dbReference type="Proteomes" id="UP001357733">
    <property type="component" value="Unassembled WGS sequence"/>
</dbReference>
<dbReference type="InterPro" id="IPR011527">
    <property type="entry name" value="ABC1_TM_dom"/>
</dbReference>
<keyword evidence="13" id="KW-1185">Reference proteome</keyword>
<dbReference type="Pfam" id="PF00664">
    <property type="entry name" value="ABC_membrane"/>
    <property type="match status" value="1"/>
</dbReference>
<dbReference type="GO" id="GO:0005524">
    <property type="term" value="F:ATP binding"/>
    <property type="evidence" value="ECO:0007669"/>
    <property type="project" value="UniProtKB-KW"/>
</dbReference>
<keyword evidence="5" id="KW-0547">Nucleotide-binding</keyword>
<organism evidence="12 13">
    <name type="scientific">Citroniella saccharovorans</name>
    <dbReference type="NCBI Taxonomy" id="2053367"/>
    <lineage>
        <taxon>Bacteria</taxon>
        <taxon>Bacillati</taxon>
        <taxon>Bacillota</taxon>
        <taxon>Tissierellia</taxon>
        <taxon>Tissierellales</taxon>
        <taxon>Peptoniphilaceae</taxon>
        <taxon>Citroniella</taxon>
    </lineage>
</organism>
<dbReference type="PANTHER" id="PTHR43394:SF1">
    <property type="entry name" value="ATP-BINDING CASSETTE SUB-FAMILY B MEMBER 10, MITOCHONDRIAL"/>
    <property type="match status" value="1"/>
</dbReference>
<keyword evidence="8 9" id="KW-0472">Membrane</keyword>
<dbReference type="InterPro" id="IPR003593">
    <property type="entry name" value="AAA+_ATPase"/>
</dbReference>
<comment type="subcellular location">
    <subcellularLocation>
        <location evidence="1">Cell membrane</location>
        <topology evidence="1">Multi-pass membrane protein</topology>
    </subcellularLocation>
</comment>
<keyword evidence="3" id="KW-1003">Cell membrane</keyword>
<evidence type="ECO:0000259" key="11">
    <source>
        <dbReference type="PROSITE" id="PS50929"/>
    </source>
</evidence>
<dbReference type="Pfam" id="PF00005">
    <property type="entry name" value="ABC_tran"/>
    <property type="match status" value="1"/>
</dbReference>
<dbReference type="SUPFAM" id="SSF90123">
    <property type="entry name" value="ABC transporter transmembrane region"/>
    <property type="match status" value="1"/>
</dbReference>
<feature type="transmembrane region" description="Helical" evidence="9">
    <location>
        <begin position="72"/>
        <end position="93"/>
    </location>
</feature>
<comment type="caution">
    <text evidence="12">The sequence shown here is derived from an EMBL/GenBank/DDBJ whole genome shotgun (WGS) entry which is preliminary data.</text>
</comment>
<evidence type="ECO:0000256" key="2">
    <source>
        <dbReference type="ARBA" id="ARBA00022448"/>
    </source>
</evidence>
<dbReference type="PROSITE" id="PS00211">
    <property type="entry name" value="ABC_TRANSPORTER_1"/>
    <property type="match status" value="1"/>
</dbReference>
<feature type="domain" description="ABC transmembrane type-1" evidence="11">
    <location>
        <begin position="1"/>
        <end position="104"/>
    </location>
</feature>
<dbReference type="PROSITE" id="PS50893">
    <property type="entry name" value="ABC_TRANSPORTER_2"/>
    <property type="match status" value="1"/>
</dbReference>
<reference evidence="12 13" key="1">
    <citation type="submission" date="2024-01" db="EMBL/GenBank/DDBJ databases">
        <title>Complete genome sequence of Citroniella saccharovorans strain M6.X9, isolated from human fecal sample.</title>
        <authorList>
            <person name="Cheng G."/>
            <person name="Westerholm M."/>
            <person name="Schnurer A."/>
        </authorList>
    </citation>
    <scope>NUCLEOTIDE SEQUENCE [LARGE SCALE GENOMIC DNA]</scope>
    <source>
        <strain evidence="12 13">DSM 29873</strain>
    </source>
</reference>
<sequence length="379" mass="42260">MLENVLGVRVIRAYSKEENEIKRFEERSKNLYDKMMDESKTSALWGPIGRGVSGASYVIAFLFGAHQISKGALTIGQLITFIMYLGNIVGPMFSLGDFITMSNQASASSDRISNVLNEKIDLPDGEKELNSLWDKTIEFRNFSFKYPSSKSDLLKEINLTIEPGQTLGVVGKVGSGKTTFLKQILKFYKQNEGELFIGSSDIVDIKSSTIRDKIGYVPQNHLVFSKSLEDNVLFSKKKDSKGGLSLEEALSLADLEKDLSQLPNGIETMIGEKGVSLSGGQKQRLQIARALIIDPELLILDDSLSAVDAKTEEKILKNLRETRKGKMTFISSHRLSAVINADTIIVLKDGRIDEIGNHESLMKNKGWYYEQFLKQQKEA</sequence>
<evidence type="ECO:0000256" key="9">
    <source>
        <dbReference type="SAM" id="Phobius"/>
    </source>
</evidence>
<feature type="domain" description="ABC transporter" evidence="10">
    <location>
        <begin position="137"/>
        <end position="374"/>
    </location>
</feature>
<dbReference type="InterPro" id="IPR017871">
    <property type="entry name" value="ABC_transporter-like_CS"/>
</dbReference>
<dbReference type="AlphaFoldDB" id="A0AAW9MV53"/>
<dbReference type="EMBL" id="JAYKOT010000001">
    <property type="protein sequence ID" value="MEB3428445.1"/>
    <property type="molecule type" value="Genomic_DNA"/>
</dbReference>
<gene>
    <name evidence="12" type="ORF">VLK81_00015</name>
</gene>
<evidence type="ECO:0000256" key="8">
    <source>
        <dbReference type="ARBA" id="ARBA00023136"/>
    </source>
</evidence>
<keyword evidence="7 9" id="KW-1133">Transmembrane helix</keyword>
<dbReference type="SUPFAM" id="SSF52540">
    <property type="entry name" value="P-loop containing nucleoside triphosphate hydrolases"/>
    <property type="match status" value="1"/>
</dbReference>
<evidence type="ECO:0000256" key="5">
    <source>
        <dbReference type="ARBA" id="ARBA00022741"/>
    </source>
</evidence>
<dbReference type="GO" id="GO:0005886">
    <property type="term" value="C:plasma membrane"/>
    <property type="evidence" value="ECO:0007669"/>
    <property type="project" value="UniProtKB-SubCell"/>
</dbReference>
<dbReference type="RefSeq" id="WP_324618532.1">
    <property type="nucleotide sequence ID" value="NZ_JAYKOT010000001.1"/>
</dbReference>
<proteinExistence type="predicted"/>